<gene>
    <name evidence="4" type="ORF">BV898_03252</name>
</gene>
<dbReference type="AlphaFoldDB" id="A0A1W0X5Y8"/>
<keyword evidence="1 2" id="KW-0479">Metal-binding</keyword>
<protein>
    <recommendedName>
        <fullName evidence="2">Metalloendopeptidase</fullName>
        <ecNumber evidence="2">3.4.24.-</ecNumber>
    </recommendedName>
</protein>
<dbReference type="PANTHER" id="PTHR10127:SF883">
    <property type="entry name" value="ZINC METALLOPROTEINASE NAS-8"/>
    <property type="match status" value="1"/>
</dbReference>
<dbReference type="SUPFAM" id="SSF55486">
    <property type="entry name" value="Metalloproteases ('zincins'), catalytic domain"/>
    <property type="match status" value="1"/>
</dbReference>
<dbReference type="InterPro" id="IPR024079">
    <property type="entry name" value="MetalloPept_cat_dom_sf"/>
</dbReference>
<evidence type="ECO:0000256" key="1">
    <source>
        <dbReference type="PROSITE-ProRule" id="PRU01211"/>
    </source>
</evidence>
<dbReference type="Pfam" id="PF01400">
    <property type="entry name" value="Astacin"/>
    <property type="match status" value="1"/>
</dbReference>
<dbReference type="PRINTS" id="PR00480">
    <property type="entry name" value="ASTACIN"/>
</dbReference>
<feature type="chain" id="PRO_5011815965" description="Metalloendopeptidase" evidence="2">
    <location>
        <begin position="21"/>
        <end position="273"/>
    </location>
</feature>
<reference evidence="5" key="1">
    <citation type="submission" date="2017-01" db="EMBL/GenBank/DDBJ databases">
        <title>Comparative genomics of anhydrobiosis in the tardigrade Hypsibius dujardini.</title>
        <authorList>
            <person name="Yoshida Y."/>
            <person name="Koutsovoulos G."/>
            <person name="Laetsch D."/>
            <person name="Stevens L."/>
            <person name="Kumar S."/>
            <person name="Horikawa D."/>
            <person name="Ishino K."/>
            <person name="Komine S."/>
            <person name="Tomita M."/>
            <person name="Blaxter M."/>
            <person name="Arakawa K."/>
        </authorList>
    </citation>
    <scope>NUCLEOTIDE SEQUENCE [LARGE SCALE GENOMIC DNA]</scope>
    <source>
        <strain evidence="5">Z151</strain>
    </source>
</reference>
<organism evidence="4 5">
    <name type="scientific">Hypsibius exemplaris</name>
    <name type="common">Freshwater tardigrade</name>
    <dbReference type="NCBI Taxonomy" id="2072580"/>
    <lineage>
        <taxon>Eukaryota</taxon>
        <taxon>Metazoa</taxon>
        <taxon>Ecdysozoa</taxon>
        <taxon>Tardigrada</taxon>
        <taxon>Eutardigrada</taxon>
        <taxon>Parachela</taxon>
        <taxon>Hypsibioidea</taxon>
        <taxon>Hypsibiidae</taxon>
        <taxon>Hypsibius</taxon>
    </lineage>
</organism>
<comment type="cofactor">
    <cofactor evidence="1 2">
        <name>Zn(2+)</name>
        <dbReference type="ChEBI" id="CHEBI:29105"/>
    </cofactor>
    <text evidence="1 2">Binds 1 zinc ion per subunit.</text>
</comment>
<dbReference type="InterPro" id="IPR006026">
    <property type="entry name" value="Peptidase_Metallo"/>
</dbReference>
<name>A0A1W0X5Y8_HYPEX</name>
<dbReference type="Proteomes" id="UP000192578">
    <property type="component" value="Unassembled WGS sequence"/>
</dbReference>
<dbReference type="PANTHER" id="PTHR10127">
    <property type="entry name" value="DISCOIDIN, CUB, EGF, LAMININ , AND ZINC METALLOPROTEASE DOMAIN CONTAINING"/>
    <property type="match status" value="1"/>
</dbReference>
<dbReference type="EMBL" id="MTYJ01000015">
    <property type="protein sequence ID" value="OQV22818.1"/>
    <property type="molecule type" value="Genomic_DNA"/>
</dbReference>
<evidence type="ECO:0000256" key="2">
    <source>
        <dbReference type="RuleBase" id="RU361183"/>
    </source>
</evidence>
<comment type="caution">
    <text evidence="4">The sequence shown here is derived from an EMBL/GenBank/DDBJ whole genome shotgun (WGS) entry which is preliminary data.</text>
</comment>
<keyword evidence="1 2" id="KW-0482">Metalloprotease</keyword>
<dbReference type="EC" id="3.4.24.-" evidence="2"/>
<keyword evidence="1 2" id="KW-0645">Protease</keyword>
<evidence type="ECO:0000313" key="4">
    <source>
        <dbReference type="EMBL" id="OQV22818.1"/>
    </source>
</evidence>
<dbReference type="OrthoDB" id="291007at2759"/>
<evidence type="ECO:0000259" key="3">
    <source>
        <dbReference type="PROSITE" id="PS51864"/>
    </source>
</evidence>
<keyword evidence="2" id="KW-0732">Signal</keyword>
<keyword evidence="1 2" id="KW-0378">Hydrolase</keyword>
<comment type="caution">
    <text evidence="1">Lacks conserved residue(s) required for the propagation of feature annotation.</text>
</comment>
<feature type="binding site" evidence="1">
    <location>
        <position position="180"/>
    </location>
    <ligand>
        <name>Zn(2+)</name>
        <dbReference type="ChEBI" id="CHEBI:29105"/>
        <note>catalytic</note>
    </ligand>
</feature>
<dbReference type="GO" id="GO:0004222">
    <property type="term" value="F:metalloendopeptidase activity"/>
    <property type="evidence" value="ECO:0007669"/>
    <property type="project" value="UniProtKB-UniRule"/>
</dbReference>
<feature type="active site" evidence="1">
    <location>
        <position position="171"/>
    </location>
</feature>
<feature type="domain" description="Peptidase M12A" evidence="3">
    <location>
        <begin position="68"/>
        <end position="273"/>
    </location>
</feature>
<keyword evidence="1 2" id="KW-0862">Zinc</keyword>
<dbReference type="GO" id="GO:0006508">
    <property type="term" value="P:proteolysis"/>
    <property type="evidence" value="ECO:0007669"/>
    <property type="project" value="UniProtKB-KW"/>
</dbReference>
<proteinExistence type="predicted"/>
<dbReference type="InterPro" id="IPR001506">
    <property type="entry name" value="Peptidase_M12A"/>
</dbReference>
<sequence>MLPIIVLSLVVVCFGPTVGAVPVGSLDLNKEPFDLEARAIEMAPPAPQWVGAPQYPGDDTIGVQVERSGLIDTAKRWPKNATTGWYDFNYYITPNFTAAEKSLILVALNIIHRDIAKVAVRPWVSGKKEYVYIRKGLAGSGYVGMQKGGQIVNLEVSHLGTCMTKHTVLHELTHALGFHHEHTRPDRDSYLEIVQANIKPAYLHNFQKYSSQTVTTAGTAYDFASVMGYGLYSFAINPAQQTMKILPKWSHLTYGWGAEYSRTDITEINLMYP</sequence>
<feature type="binding site" evidence="1">
    <location>
        <position position="174"/>
    </location>
    <ligand>
        <name>Zn(2+)</name>
        <dbReference type="ChEBI" id="CHEBI:29105"/>
        <note>catalytic</note>
    </ligand>
</feature>
<feature type="signal peptide" evidence="2">
    <location>
        <begin position="1"/>
        <end position="20"/>
    </location>
</feature>
<evidence type="ECO:0000313" key="5">
    <source>
        <dbReference type="Proteomes" id="UP000192578"/>
    </source>
</evidence>
<dbReference type="GO" id="GO:0008270">
    <property type="term" value="F:zinc ion binding"/>
    <property type="evidence" value="ECO:0007669"/>
    <property type="project" value="UniProtKB-UniRule"/>
</dbReference>
<dbReference type="PROSITE" id="PS51864">
    <property type="entry name" value="ASTACIN"/>
    <property type="match status" value="1"/>
</dbReference>
<accession>A0A1W0X5Y8</accession>
<dbReference type="Gene3D" id="3.40.390.10">
    <property type="entry name" value="Collagenase (Catalytic Domain)"/>
    <property type="match status" value="1"/>
</dbReference>
<dbReference type="SMART" id="SM00235">
    <property type="entry name" value="ZnMc"/>
    <property type="match status" value="1"/>
</dbReference>
<keyword evidence="5" id="KW-1185">Reference proteome</keyword>
<feature type="binding site" evidence="1">
    <location>
        <position position="170"/>
    </location>
    <ligand>
        <name>Zn(2+)</name>
        <dbReference type="ChEBI" id="CHEBI:29105"/>
        <note>catalytic</note>
    </ligand>
</feature>